<dbReference type="NCBIfam" id="TIGR01611">
    <property type="entry name" value="tail_tube"/>
    <property type="match status" value="1"/>
</dbReference>
<dbReference type="EMBL" id="CP001154">
    <property type="protein sequence ID" value="ACO73390.1"/>
    <property type="molecule type" value="Genomic_DNA"/>
</dbReference>
<reference evidence="1 3" key="1">
    <citation type="journal article" date="2009" name="PLoS Genet.">
        <title>The complete genome and proteome of Laribacter hongkongensis reveal potential mechanisms for adaptations to different temperatures and habitats.</title>
        <authorList>
            <person name="Woo P.C."/>
            <person name="Lau S.K."/>
            <person name="Tse H."/>
            <person name="Teng J.L."/>
            <person name="Curreem S.O."/>
            <person name="Tsang A.K."/>
            <person name="Fan R.Y."/>
            <person name="Wong G.K."/>
            <person name="Huang Y."/>
            <person name="Loman N.J."/>
            <person name="Snyder L.A."/>
            <person name="Cai J.J."/>
            <person name="Huang J.D."/>
            <person name="Mak W."/>
            <person name="Pallen M.J."/>
            <person name="Lok S."/>
            <person name="Yuen K.Y."/>
        </authorList>
    </citation>
    <scope>NUCLEOTIDE SEQUENCE [LARGE SCALE GENOMIC DNA]</scope>
    <source>
        <strain evidence="1 3">HLHK9</strain>
    </source>
</reference>
<dbReference type="STRING" id="557598.LHK_00395"/>
<organism evidence="1 3">
    <name type="scientific">Laribacter hongkongensis (strain HLHK9)</name>
    <dbReference type="NCBI Taxonomy" id="557598"/>
    <lineage>
        <taxon>Bacteria</taxon>
        <taxon>Pseudomonadati</taxon>
        <taxon>Pseudomonadota</taxon>
        <taxon>Betaproteobacteria</taxon>
        <taxon>Neisseriales</taxon>
        <taxon>Aquaspirillaceae</taxon>
        <taxon>Laribacter</taxon>
    </lineage>
</organism>
<protein>
    <submittedName>
        <fullName evidence="1">Phage major tail tube protein</fullName>
    </submittedName>
</protein>
<evidence type="ECO:0000313" key="3">
    <source>
        <dbReference type="Proteomes" id="UP000002010"/>
    </source>
</evidence>
<dbReference type="KEGG" id="lhk:LHK_02605"/>
<dbReference type="RefSeq" id="WP_012695882.1">
    <property type="nucleotide sequence ID" value="NC_012559.1"/>
</dbReference>
<name>C1DBJ3_LARHH</name>
<dbReference type="HOGENOM" id="CLU_130297_2_1_4"/>
<dbReference type="eggNOG" id="COG3498">
    <property type="taxonomic scope" value="Bacteria"/>
</dbReference>
<dbReference type="KEGG" id="lhk:LHK_00395"/>
<dbReference type="AlphaFoldDB" id="C1DBJ3"/>
<dbReference type="Pfam" id="PF04985">
    <property type="entry name" value="Phage_tube"/>
    <property type="match status" value="1"/>
</dbReference>
<dbReference type="InterPro" id="IPR006498">
    <property type="entry name" value="Tail_tube"/>
</dbReference>
<evidence type="ECO:0000313" key="1">
    <source>
        <dbReference type="EMBL" id="ACO73390.1"/>
    </source>
</evidence>
<proteinExistence type="predicted"/>
<evidence type="ECO:0000313" key="2">
    <source>
        <dbReference type="EMBL" id="ACO75586.1"/>
    </source>
</evidence>
<dbReference type="Proteomes" id="UP000002010">
    <property type="component" value="Chromosome"/>
</dbReference>
<dbReference type="EMBL" id="CP001154">
    <property type="protein sequence ID" value="ACO75586.1"/>
    <property type="molecule type" value="Genomic_DNA"/>
</dbReference>
<gene>
    <name evidence="1" type="ordered locus">LHK_00395</name>
    <name evidence="2" type="ordered locus">LHK_02605</name>
</gene>
<sequence length="169" mass="18714">MALPRKLKLFSVFHNGIEFLGEATELTLPKLAVKTEAYRGGGMLAEVDIDLGLEKLELEHSYGGLMYDIFKDFGITKIDGTLLRFMGSYQREDTGEVDAVEITVRGRHVEIDPGSAKAGDDTEFKVKTSLTYYKLTVNGSTLIEIDAINLIYIVDGVDRLEAHRAAIGR</sequence>
<keyword evidence="3" id="KW-1185">Reference proteome</keyword>
<accession>C1DBJ3</accession>